<dbReference type="Pfam" id="PF00589">
    <property type="entry name" value="Phage_integrase"/>
    <property type="match status" value="1"/>
</dbReference>
<reference evidence="9 10" key="1">
    <citation type="journal article" date="2014" name="Genome Announc.">
        <title>Complete Genome Sequence of Amino Acid-Utilizing Eubacterium acidaminophilum al-2 (DSM 3953).</title>
        <authorList>
            <person name="Poehlein A."/>
            <person name="Andreesen J.R."/>
            <person name="Daniel R."/>
        </authorList>
    </citation>
    <scope>NUCLEOTIDE SEQUENCE [LARGE SCALE GENOMIC DNA]</scope>
    <source>
        <strain evidence="9 10">DSM 3953</strain>
    </source>
</reference>
<protein>
    <submittedName>
        <fullName evidence="9">Tyrosine recombinase XerC</fullName>
    </submittedName>
</protein>
<dbReference type="PANTHER" id="PTHR30349">
    <property type="entry name" value="PHAGE INTEGRASE-RELATED"/>
    <property type="match status" value="1"/>
</dbReference>
<feature type="domain" description="Core-binding (CB)" evidence="8">
    <location>
        <begin position="4"/>
        <end position="87"/>
    </location>
</feature>
<evidence type="ECO:0000259" key="7">
    <source>
        <dbReference type="PROSITE" id="PS51898"/>
    </source>
</evidence>
<dbReference type="InterPro" id="IPR011010">
    <property type="entry name" value="DNA_brk_join_enz"/>
</dbReference>
<keyword evidence="3" id="KW-0229">DNA integration</keyword>
<dbReference type="GO" id="GO:0015074">
    <property type="term" value="P:DNA integration"/>
    <property type="evidence" value="ECO:0007669"/>
    <property type="project" value="UniProtKB-KW"/>
</dbReference>
<dbReference type="PATRIC" id="fig|1286171.3.peg.1239"/>
<proteinExistence type="inferred from homology"/>
<dbReference type="RefSeq" id="WP_025435574.1">
    <property type="nucleotide sequence ID" value="NZ_CP007452.1"/>
</dbReference>
<evidence type="ECO:0000313" key="9">
    <source>
        <dbReference type="EMBL" id="AHM56585.1"/>
    </source>
</evidence>
<keyword evidence="5" id="KW-0233">DNA recombination</keyword>
<dbReference type="PROSITE" id="PS51898">
    <property type="entry name" value="TYR_RECOMBINASE"/>
    <property type="match status" value="1"/>
</dbReference>
<dbReference type="OrthoDB" id="9801717at2"/>
<dbReference type="InterPro" id="IPR004107">
    <property type="entry name" value="Integrase_SAM-like_N"/>
</dbReference>
<dbReference type="InterPro" id="IPR002104">
    <property type="entry name" value="Integrase_catalytic"/>
</dbReference>
<dbReference type="InterPro" id="IPR044068">
    <property type="entry name" value="CB"/>
</dbReference>
<comment type="function">
    <text evidence="1">Site-specific tyrosine recombinase, which acts by catalyzing the cutting and rejoining of the recombining DNA molecules.</text>
</comment>
<keyword evidence="10" id="KW-1185">Reference proteome</keyword>
<dbReference type="AlphaFoldDB" id="W8T6T0"/>
<evidence type="ECO:0000259" key="8">
    <source>
        <dbReference type="PROSITE" id="PS51900"/>
    </source>
</evidence>
<dbReference type="InterPro" id="IPR050090">
    <property type="entry name" value="Tyrosine_recombinase_XerCD"/>
</dbReference>
<evidence type="ECO:0000313" key="10">
    <source>
        <dbReference type="Proteomes" id="UP000019591"/>
    </source>
</evidence>
<evidence type="ECO:0000256" key="3">
    <source>
        <dbReference type="ARBA" id="ARBA00022908"/>
    </source>
</evidence>
<feature type="domain" description="Tyr recombinase" evidence="7">
    <location>
        <begin position="109"/>
        <end position="312"/>
    </location>
</feature>
<dbReference type="PANTHER" id="PTHR30349:SF41">
    <property type="entry name" value="INTEGRASE_RECOMBINASE PROTEIN MJ0367-RELATED"/>
    <property type="match status" value="1"/>
</dbReference>
<organism evidence="9 10">
    <name type="scientific">Peptoclostridium acidaminophilum DSM 3953</name>
    <dbReference type="NCBI Taxonomy" id="1286171"/>
    <lineage>
        <taxon>Bacteria</taxon>
        <taxon>Bacillati</taxon>
        <taxon>Bacillota</taxon>
        <taxon>Clostridia</taxon>
        <taxon>Peptostreptococcales</taxon>
        <taxon>Peptoclostridiaceae</taxon>
        <taxon>Peptoclostridium</taxon>
    </lineage>
</organism>
<gene>
    <name evidence="9" type="primary">xerC</name>
    <name evidence="9" type="ORF">EAL2_c12900</name>
</gene>
<dbReference type="KEGG" id="eac:EAL2_c12900"/>
<sequence>MNLAILETSTEKFIKKLASEKKSKHTITNYSSSIGSLIKYVRMHKGNDEFDIKETVFEYIDSISPNYSSNTINTRRIIIKSFVNYLADRGYIEESFSRRIKLLRRDSNKRKEVLEPFEIEKLLEIASSEISEAAGYNVYHKVRNRLLLIMLLFTGMRRSEIACLKWSDVNTRTNEISVVGKGNKTRVVPLRKEIRYELMDFKELTGELEGRGYSMNSKYIFGSEHRNKRTKEKDGHVNPKTIEVIIGSLVKKSGITKKITPHNLRHNFASYALKSGMSVPTLSGILGHASPDITMKIYAHEISKEEREKQMSKLDFGI</sequence>
<comment type="similarity">
    <text evidence="2">Belongs to the 'phage' integrase family.</text>
</comment>
<dbReference type="STRING" id="1286171.EAL2_c12900"/>
<dbReference type="PROSITE" id="PS51900">
    <property type="entry name" value="CB"/>
    <property type="match status" value="1"/>
</dbReference>
<evidence type="ECO:0000256" key="6">
    <source>
        <dbReference type="PROSITE-ProRule" id="PRU01248"/>
    </source>
</evidence>
<dbReference type="GO" id="GO:0006310">
    <property type="term" value="P:DNA recombination"/>
    <property type="evidence" value="ECO:0007669"/>
    <property type="project" value="UniProtKB-KW"/>
</dbReference>
<dbReference type="SUPFAM" id="SSF56349">
    <property type="entry name" value="DNA breaking-rejoining enzymes"/>
    <property type="match status" value="1"/>
</dbReference>
<dbReference type="Proteomes" id="UP000019591">
    <property type="component" value="Chromosome"/>
</dbReference>
<dbReference type="CDD" id="cd00397">
    <property type="entry name" value="DNA_BRE_C"/>
    <property type="match status" value="1"/>
</dbReference>
<dbReference type="Pfam" id="PF02899">
    <property type="entry name" value="Phage_int_SAM_1"/>
    <property type="match status" value="1"/>
</dbReference>
<evidence type="ECO:0000256" key="5">
    <source>
        <dbReference type="ARBA" id="ARBA00023172"/>
    </source>
</evidence>
<dbReference type="Gene3D" id="1.10.443.10">
    <property type="entry name" value="Intergrase catalytic core"/>
    <property type="match status" value="1"/>
</dbReference>
<evidence type="ECO:0000256" key="2">
    <source>
        <dbReference type="ARBA" id="ARBA00008857"/>
    </source>
</evidence>
<name>W8T6T0_PEPAC</name>
<evidence type="ECO:0000256" key="4">
    <source>
        <dbReference type="ARBA" id="ARBA00023125"/>
    </source>
</evidence>
<dbReference type="Gene3D" id="1.10.150.130">
    <property type="match status" value="1"/>
</dbReference>
<keyword evidence="4 6" id="KW-0238">DNA-binding</keyword>
<dbReference type="InterPro" id="IPR013762">
    <property type="entry name" value="Integrase-like_cat_sf"/>
</dbReference>
<evidence type="ECO:0000256" key="1">
    <source>
        <dbReference type="ARBA" id="ARBA00003283"/>
    </source>
</evidence>
<dbReference type="HOGENOM" id="CLU_027562_9_5_9"/>
<dbReference type="GO" id="GO:0003677">
    <property type="term" value="F:DNA binding"/>
    <property type="evidence" value="ECO:0007669"/>
    <property type="project" value="UniProtKB-UniRule"/>
</dbReference>
<dbReference type="InterPro" id="IPR010998">
    <property type="entry name" value="Integrase_recombinase_N"/>
</dbReference>
<accession>W8T6T0</accession>
<dbReference type="eggNOG" id="COG4974">
    <property type="taxonomic scope" value="Bacteria"/>
</dbReference>
<dbReference type="EMBL" id="CP007452">
    <property type="protein sequence ID" value="AHM56585.1"/>
    <property type="molecule type" value="Genomic_DNA"/>
</dbReference>